<keyword evidence="1" id="KW-0378">Hydrolase</keyword>
<dbReference type="PIRSF" id="PIRSF029730">
    <property type="entry name" value="UCP029730"/>
    <property type="match status" value="1"/>
</dbReference>
<accession>A0A2P7B6S6</accession>
<dbReference type="OrthoDB" id="9815326at2"/>
<evidence type="ECO:0000313" key="1">
    <source>
        <dbReference type="EMBL" id="PSH62173.1"/>
    </source>
</evidence>
<name>A0A2P7B6S6_9HYPH</name>
<dbReference type="Pfam" id="PF05013">
    <property type="entry name" value="FGase"/>
    <property type="match status" value="1"/>
</dbReference>
<dbReference type="InterPro" id="IPR007709">
    <property type="entry name" value="N-FG_amidohydro"/>
</dbReference>
<gene>
    <name evidence="1" type="ORF">CU103_20270</name>
</gene>
<dbReference type="InterPro" id="IPR011227">
    <property type="entry name" value="UCP029730"/>
</dbReference>
<sequence length="271" mass="30192">MEVTVISETLLGRDDPHPVGIRNGELVSEFIITCEHAGNAVPKSLNGLGLGSAELNRHIAVDIGILAVSERVSDLIRAPLVYQRYSRLVAECNRVLTDTELFAVVSDGTVIPGNEDISEVDGRRRIEEIIMPYQNEITCRLDEQQMSDHQTLFVSMHSFTPSLRSRPSERPWHVGLCIGVDDRFTNHVAAALRVDGDIVVGFNEPYTVDMAREYTIPVHAEGRSLPYVQFEIRQDLIADESGQKEWAIRVANAMDCARATFLSQMSQRAST</sequence>
<proteinExistence type="predicted"/>
<evidence type="ECO:0000313" key="2">
    <source>
        <dbReference type="Proteomes" id="UP000241764"/>
    </source>
</evidence>
<comment type="caution">
    <text evidence="1">The sequence shown here is derived from an EMBL/GenBank/DDBJ whole genome shotgun (WGS) entry which is preliminary data.</text>
</comment>
<keyword evidence="2" id="KW-1185">Reference proteome</keyword>
<reference evidence="2" key="1">
    <citation type="submission" date="2017-11" db="EMBL/GenBank/DDBJ databases">
        <authorList>
            <person name="Kuznetsova I."/>
            <person name="Sazanova A."/>
            <person name="Chirak E."/>
            <person name="Safronova V."/>
            <person name="Willems A."/>
        </authorList>
    </citation>
    <scope>NUCLEOTIDE SEQUENCE [LARGE SCALE GENOMIC DNA]</scope>
    <source>
        <strain evidence="2">CCBAU 03422</strain>
    </source>
</reference>
<dbReference type="AlphaFoldDB" id="A0A2P7B6S6"/>
<dbReference type="GO" id="GO:0016787">
    <property type="term" value="F:hydrolase activity"/>
    <property type="evidence" value="ECO:0007669"/>
    <property type="project" value="UniProtKB-KW"/>
</dbReference>
<protein>
    <submittedName>
        <fullName evidence="1">N-formylglutamate amidohydrolase</fullName>
    </submittedName>
</protein>
<dbReference type="Proteomes" id="UP000241764">
    <property type="component" value="Unassembled WGS sequence"/>
</dbReference>
<dbReference type="Gene3D" id="3.40.630.40">
    <property type="entry name" value="Zn-dependent exopeptidases"/>
    <property type="match status" value="1"/>
</dbReference>
<organism evidence="1 2">
    <name type="scientific">Phyllobacterium sophorae</name>
    <dbReference type="NCBI Taxonomy" id="1520277"/>
    <lineage>
        <taxon>Bacteria</taxon>
        <taxon>Pseudomonadati</taxon>
        <taxon>Pseudomonadota</taxon>
        <taxon>Alphaproteobacteria</taxon>
        <taxon>Hyphomicrobiales</taxon>
        <taxon>Phyllobacteriaceae</taxon>
        <taxon>Phyllobacterium</taxon>
    </lineage>
</organism>
<dbReference type="SUPFAM" id="SSF53187">
    <property type="entry name" value="Zn-dependent exopeptidases"/>
    <property type="match status" value="1"/>
</dbReference>
<dbReference type="EMBL" id="PGGM01000010">
    <property type="protein sequence ID" value="PSH62173.1"/>
    <property type="molecule type" value="Genomic_DNA"/>
</dbReference>